<dbReference type="InterPro" id="IPR000792">
    <property type="entry name" value="Tscrpt_reg_LuxR_C"/>
</dbReference>
<evidence type="ECO:0000256" key="2">
    <source>
        <dbReference type="ARBA" id="ARBA00023015"/>
    </source>
</evidence>
<evidence type="ECO:0000256" key="1">
    <source>
        <dbReference type="ARBA" id="ARBA00022490"/>
    </source>
</evidence>
<keyword evidence="1" id="KW-0963">Cytoplasm</keyword>
<protein>
    <submittedName>
        <fullName evidence="6">DNA-binding NarL/FixJ family response regulator</fullName>
    </submittedName>
</protein>
<organism evidence="6 7">
    <name type="scientific">Bacillus chungangensis</name>
    <dbReference type="NCBI Taxonomy" id="587633"/>
    <lineage>
        <taxon>Bacteria</taxon>
        <taxon>Bacillati</taxon>
        <taxon>Bacillota</taxon>
        <taxon>Bacilli</taxon>
        <taxon>Bacillales</taxon>
        <taxon>Bacillaceae</taxon>
        <taxon>Bacillus</taxon>
    </lineage>
</organism>
<gene>
    <name evidence="6" type="ORF">J2S08_002630</name>
</gene>
<dbReference type="EMBL" id="JAUSTT010000015">
    <property type="protein sequence ID" value="MDQ0176772.1"/>
    <property type="molecule type" value="Genomic_DNA"/>
</dbReference>
<dbReference type="CDD" id="cd06170">
    <property type="entry name" value="LuxR_C_like"/>
    <property type="match status" value="1"/>
</dbReference>
<dbReference type="PANTHER" id="PTHR43214">
    <property type="entry name" value="TWO-COMPONENT RESPONSE REGULATOR"/>
    <property type="match status" value="1"/>
</dbReference>
<dbReference type="Gene3D" id="3.40.50.2300">
    <property type="match status" value="1"/>
</dbReference>
<comment type="caution">
    <text evidence="6">The sequence shown here is derived from an EMBL/GenBank/DDBJ whole genome shotgun (WGS) entry which is preliminary data.</text>
</comment>
<dbReference type="InterPro" id="IPR039420">
    <property type="entry name" value="WalR-like"/>
</dbReference>
<dbReference type="SMART" id="SM00421">
    <property type="entry name" value="HTH_LUXR"/>
    <property type="match status" value="1"/>
</dbReference>
<keyword evidence="7" id="KW-1185">Reference proteome</keyword>
<proteinExistence type="predicted"/>
<evidence type="ECO:0000313" key="7">
    <source>
        <dbReference type="Proteomes" id="UP001223586"/>
    </source>
</evidence>
<evidence type="ECO:0000256" key="4">
    <source>
        <dbReference type="ARBA" id="ARBA00023163"/>
    </source>
</evidence>
<keyword evidence="4" id="KW-0804">Transcription</keyword>
<dbReference type="GO" id="GO:0003677">
    <property type="term" value="F:DNA binding"/>
    <property type="evidence" value="ECO:0007669"/>
    <property type="project" value="UniProtKB-KW"/>
</dbReference>
<evidence type="ECO:0000259" key="5">
    <source>
        <dbReference type="PROSITE" id="PS50043"/>
    </source>
</evidence>
<dbReference type="InterPro" id="IPR011006">
    <property type="entry name" value="CheY-like_superfamily"/>
</dbReference>
<evidence type="ECO:0000313" key="6">
    <source>
        <dbReference type="EMBL" id="MDQ0176772.1"/>
    </source>
</evidence>
<accession>A0ABT9WU80</accession>
<evidence type="ECO:0000256" key="3">
    <source>
        <dbReference type="ARBA" id="ARBA00023125"/>
    </source>
</evidence>
<dbReference type="SUPFAM" id="SSF52172">
    <property type="entry name" value="CheY-like"/>
    <property type="match status" value="1"/>
</dbReference>
<dbReference type="RefSeq" id="WP_307230190.1">
    <property type="nucleotide sequence ID" value="NZ_JAUSTT010000015.1"/>
</dbReference>
<keyword evidence="3 6" id="KW-0238">DNA-binding</keyword>
<sequence>MLYSKKKKEMNIVEFSSNEDLRESILTALTKVMGASKESEDEIKIIYNQEDFFEADIVILGLNASQEEDHRLIKEAKLYMPSAKILVVSSGGQSKELIHLFQLGVNGYIYQEDLHVHLFKAIMSIAKYDYFLSSKDHHTFVKEILRLKEELSATSEFTLNKYVASKYLSNRECEVFELILQGKTSVEISKKLFISLSTVADHTNSIFKTFEANNKIQAIVEAIKAGVVSNIR</sequence>
<dbReference type="PANTHER" id="PTHR43214:SF43">
    <property type="entry name" value="TWO-COMPONENT RESPONSE REGULATOR"/>
    <property type="match status" value="1"/>
</dbReference>
<name>A0ABT9WU80_9BACI</name>
<dbReference type="PROSITE" id="PS50043">
    <property type="entry name" value="HTH_LUXR_2"/>
    <property type="match status" value="1"/>
</dbReference>
<dbReference type="InterPro" id="IPR016032">
    <property type="entry name" value="Sig_transdc_resp-reg_C-effctor"/>
</dbReference>
<dbReference type="Pfam" id="PF00196">
    <property type="entry name" value="GerE"/>
    <property type="match status" value="1"/>
</dbReference>
<dbReference type="SUPFAM" id="SSF46894">
    <property type="entry name" value="C-terminal effector domain of the bipartite response regulators"/>
    <property type="match status" value="1"/>
</dbReference>
<feature type="domain" description="HTH luxR-type" evidence="5">
    <location>
        <begin position="161"/>
        <end position="226"/>
    </location>
</feature>
<reference evidence="6 7" key="1">
    <citation type="submission" date="2023-07" db="EMBL/GenBank/DDBJ databases">
        <title>Genomic Encyclopedia of Type Strains, Phase IV (KMG-IV): sequencing the most valuable type-strain genomes for metagenomic binning, comparative biology and taxonomic classification.</title>
        <authorList>
            <person name="Goeker M."/>
        </authorList>
    </citation>
    <scope>NUCLEOTIDE SEQUENCE [LARGE SCALE GENOMIC DNA]</scope>
    <source>
        <strain evidence="6 7">DSM 23837</strain>
    </source>
</reference>
<keyword evidence="2" id="KW-0805">Transcription regulation</keyword>
<dbReference type="PRINTS" id="PR00038">
    <property type="entry name" value="HTHLUXR"/>
</dbReference>
<dbReference type="Proteomes" id="UP001223586">
    <property type="component" value="Unassembled WGS sequence"/>
</dbReference>